<dbReference type="Proteomes" id="UP000318939">
    <property type="component" value="Plasmid unnamed1"/>
</dbReference>
<dbReference type="RefSeq" id="WP_142831198.1">
    <property type="nucleotide sequence ID" value="NZ_CP117268.1"/>
</dbReference>
<dbReference type="SMART" id="SM01130">
    <property type="entry name" value="DHDPS"/>
    <property type="match status" value="1"/>
</dbReference>
<dbReference type="CDD" id="cd00408">
    <property type="entry name" value="DHDPS-like"/>
    <property type="match status" value="1"/>
</dbReference>
<keyword evidence="3" id="KW-0614">Plasmid</keyword>
<protein>
    <submittedName>
        <fullName evidence="3">Dihydrodipicolinate synthase family protein</fullName>
    </submittedName>
</protein>
<organism evidence="3 4">
    <name type="scientific">Rhizobium rhododendri</name>
    <dbReference type="NCBI Taxonomy" id="2506430"/>
    <lineage>
        <taxon>Bacteria</taxon>
        <taxon>Pseudomonadati</taxon>
        <taxon>Pseudomonadota</taxon>
        <taxon>Alphaproteobacteria</taxon>
        <taxon>Hyphomicrobiales</taxon>
        <taxon>Rhizobiaceae</taxon>
        <taxon>Rhizobium/Agrobacterium group</taxon>
        <taxon>Rhizobium</taxon>
    </lineage>
</organism>
<evidence type="ECO:0000313" key="3">
    <source>
        <dbReference type="EMBL" id="WFS25972.1"/>
    </source>
</evidence>
<evidence type="ECO:0000256" key="2">
    <source>
        <dbReference type="PIRNR" id="PIRNR001365"/>
    </source>
</evidence>
<keyword evidence="4" id="KW-1185">Reference proteome</keyword>
<dbReference type="PANTHER" id="PTHR12128:SF72">
    <property type="entry name" value="DIHYDRODIPICOLINATE SYNTHASE"/>
    <property type="match status" value="1"/>
</dbReference>
<gene>
    <name evidence="3" type="ORF">PR018_20880</name>
</gene>
<dbReference type="PANTHER" id="PTHR12128">
    <property type="entry name" value="DIHYDRODIPICOLINATE SYNTHASE"/>
    <property type="match status" value="1"/>
</dbReference>
<dbReference type="InterPro" id="IPR002220">
    <property type="entry name" value="DapA-like"/>
</dbReference>
<reference evidence="3 4" key="2">
    <citation type="journal article" date="2023" name="MicrobiologyOpen">
        <title>Genomics of the tumorigenes clade of the family Rhizobiaceae and description of Rhizobium rhododendri sp. nov.</title>
        <authorList>
            <person name="Kuzmanovic N."/>
            <person name="diCenzo G.C."/>
            <person name="Bunk B."/>
            <person name="Sproeer C."/>
            <person name="Fruehling A."/>
            <person name="Neumann-Schaal M."/>
            <person name="Overmann J."/>
            <person name="Smalla K."/>
        </authorList>
    </citation>
    <scope>NUCLEOTIDE SEQUENCE [LARGE SCALE GENOMIC DNA]</scope>
    <source>
        <strain evidence="4">rho-6.2</strain>
        <plasmid evidence="3 4">unnamed1</plasmid>
    </source>
</reference>
<sequence length="313" mass="33809">MIPAIDHPFRGIYVATLTPFRDDGTIDEEVLADHFRSVTAEAGIVGVLCNGHAGENFLLTRDERRRVTEIAVETIGRTHIVVSGLLCESTAEAACHADDAARAGADSILVFPPFSWALSQDNAMAVTHHRQIAAVASTPMMLYQAGVASSLAYRPEVLSELVQLPTVVGIKEGSWESNTYDRNRRLVKRVAPHVEVMASGDEHLLPCFAIGSEGSLVSLAAIMPREIVALDRAVQEGDMDMARALNERIQPLANAIYGAHPMGWATARLKACMQLLGLWRNGSPRAPITDLPPAEMTRLRQALVDAGLLGCDA</sequence>
<accession>A0ABY8IRZ3</accession>
<dbReference type="SUPFAM" id="SSF51569">
    <property type="entry name" value="Aldolase"/>
    <property type="match status" value="1"/>
</dbReference>
<keyword evidence="1 2" id="KW-0456">Lyase</keyword>
<name>A0ABY8IRZ3_9HYPH</name>
<comment type="similarity">
    <text evidence="2">Belongs to the DapA family.</text>
</comment>
<reference evidence="3 4" key="1">
    <citation type="journal article" date="2019" name="Phytopathology">
        <title>A Novel Group of Rhizobium tumorigenes-Like Agrobacteria Associated with Crown Gall Disease of Rhododendron and Blueberry.</title>
        <authorList>
            <person name="Kuzmanovic N."/>
            <person name="Behrens P."/>
            <person name="Idczak E."/>
            <person name="Wagner S."/>
            <person name="Gotz M."/>
            <person name="Sproer C."/>
            <person name="Bunk B."/>
            <person name="Overmann J."/>
            <person name="Smalla K."/>
        </authorList>
    </citation>
    <scope>NUCLEOTIDE SEQUENCE [LARGE SCALE GENOMIC DNA]</scope>
    <source>
        <strain evidence="4">rho-6.2</strain>
    </source>
</reference>
<dbReference type="Gene3D" id="3.20.20.70">
    <property type="entry name" value="Aldolase class I"/>
    <property type="match status" value="1"/>
</dbReference>
<geneLocation type="plasmid" evidence="3 4">
    <name>unnamed1</name>
</geneLocation>
<dbReference type="Pfam" id="PF00701">
    <property type="entry name" value="DHDPS"/>
    <property type="match status" value="1"/>
</dbReference>
<dbReference type="EMBL" id="CP117268">
    <property type="protein sequence ID" value="WFS25972.1"/>
    <property type="molecule type" value="Genomic_DNA"/>
</dbReference>
<proteinExistence type="inferred from homology"/>
<evidence type="ECO:0000313" key="4">
    <source>
        <dbReference type="Proteomes" id="UP000318939"/>
    </source>
</evidence>
<dbReference type="PIRSF" id="PIRSF001365">
    <property type="entry name" value="DHDPS"/>
    <property type="match status" value="1"/>
</dbReference>
<dbReference type="InterPro" id="IPR013785">
    <property type="entry name" value="Aldolase_TIM"/>
</dbReference>
<evidence type="ECO:0000256" key="1">
    <source>
        <dbReference type="ARBA" id="ARBA00023239"/>
    </source>
</evidence>